<dbReference type="PANTHER" id="PTHR13298:SF11">
    <property type="entry name" value="RAPAMYCIN-INSENSITIVE COMPANION OF MTOR"/>
    <property type="match status" value="1"/>
</dbReference>
<dbReference type="SUPFAM" id="SSF48371">
    <property type="entry name" value="ARM repeat"/>
    <property type="match status" value="1"/>
</dbReference>
<dbReference type="PANTHER" id="PTHR13298">
    <property type="entry name" value="CYTOSOLIC REGULATOR PIANISSIMO"/>
    <property type="match status" value="1"/>
</dbReference>
<gene>
    <name evidence="2" type="ORF">HKI87_02g16170</name>
</gene>
<evidence type="ECO:0000313" key="2">
    <source>
        <dbReference type="EMBL" id="WZN60089.1"/>
    </source>
</evidence>
<dbReference type="InterPro" id="IPR029451">
    <property type="entry name" value="RICTOR_M"/>
</dbReference>
<sequence>MGVDWRKSVEQACERLVEFLGTCALDVQGVQSMQFALADFEAELSMALASGVGGETSTSKTEPLPRSLFDLVTHKNSCARTAGWRAITFVLRSKIPVDIFDLTPADAARYRGKEEVRVKGRRFVLHLVRALDGGGGSVHEQLEALQLLLSLCQEESRRNPVGGWRGEVRVWQLVLPSVVSACSVDDAEPNATTPVQPRVVLKALEVLRNIVANFPDQVLSLKHLKPLLSTLCTLSFLDAHNPQALKMEEAQREMIAMASQRALSSMLSHVTARKNLGWDTAALFGPILSPFTDVAIVEVPKDEEDILSWDQISTLRLLPSCMQGLFRMAQSWTGVFLLTTHTKSEKSVLEVLVQAFADTKVNIVRCVFVMLFSGLLGLPAERSAVKFWVEKTGINLDFEGVFFQPEGETWSSFGLPLEPGASRQGPNFVELANRVHRGVLVNALYEAGLHFHLKSAMRMKYEPKKSIPRLLDVLLEMSHFCLTRENLILMQGCHDLKGGEERGQETCLAAQEELPDVSYLVSQSEMRDMGLRRLQSIVLGSNASTGTSDTATEERKTIMKTLRSSTAGAAVGAGVAVEDFNRGESEVGNLELDEKLMKLQDLMGDSGVLKYSSKYWKNWKWEYLVLILDLCKGIPEEGIKLCMRSKLLKRVFAFYAKRLPEVPIDNYKGRVSVQCGMELMKLLIETEEGRNFLSGKSSFMDQLPEVNVFETIVKGLEMETLSEETKKGRIFHPALVKHTHSFGLLRMALEIANTRRGIHMLYRFGITQALEHVILDGRNVELCRKILSQLNLCINDFPQKLVSGVVSSANSLLVESALLSLKQNLSSLPPPSQVHDESGRKTVTWFATFFVNALEKMGKEKQTYFAVLATKFCSLGYTKYLVNAGITKLGDKLLGFPNLLEHLLLDASGFKFLSESGWLENHIRHQLVETKTRAYMDNVQNLPSSHLRRWLRSALSDRGSRVEQAFSGEFQTLTVELSLENVFYCLGCTQNGLEWIVDHQILEMLVERIEDDDEPVVNRKAFLWYLALFASGSEGSGKKVVKVGGIDAIAFIAEVSSNFMLRGQAFVAMNVVCNNAEVARHLEEKHESWNAFSVDSRVNNGLTKVCLPRSLTSYLNLPRRKTMRHIQHWCASHRKKRAGGDLKCKIKEDDSVLSALGKLGNPIAEEEGKRDLAKLRKESPEKMTMSNSCLYWKLLLDLDIPRGGRKFLWAVLQ</sequence>
<dbReference type="Proteomes" id="UP001472866">
    <property type="component" value="Chromosome 02"/>
</dbReference>
<reference evidence="2 3" key="1">
    <citation type="submission" date="2024-03" db="EMBL/GenBank/DDBJ databases">
        <title>Complete genome sequence of the green alga Chloropicon roscoffensis RCC1871.</title>
        <authorList>
            <person name="Lemieux C."/>
            <person name="Pombert J.-F."/>
            <person name="Otis C."/>
            <person name="Turmel M."/>
        </authorList>
    </citation>
    <scope>NUCLEOTIDE SEQUENCE [LARGE SCALE GENOMIC DNA]</scope>
    <source>
        <strain evidence="2 3">RCC1871</strain>
    </source>
</reference>
<accession>A0AAX4P1Q3</accession>
<feature type="domain" description="Rapamycin-insensitive companion of mTOR middle" evidence="1">
    <location>
        <begin position="592"/>
        <end position="827"/>
    </location>
</feature>
<name>A0AAX4P1Q3_9CHLO</name>
<dbReference type="EMBL" id="CP151502">
    <property type="protein sequence ID" value="WZN60089.1"/>
    <property type="molecule type" value="Genomic_DNA"/>
</dbReference>
<evidence type="ECO:0000313" key="3">
    <source>
        <dbReference type="Proteomes" id="UP001472866"/>
    </source>
</evidence>
<organism evidence="2 3">
    <name type="scientific">Chloropicon roscoffensis</name>
    <dbReference type="NCBI Taxonomy" id="1461544"/>
    <lineage>
        <taxon>Eukaryota</taxon>
        <taxon>Viridiplantae</taxon>
        <taxon>Chlorophyta</taxon>
        <taxon>Chloropicophyceae</taxon>
        <taxon>Chloropicales</taxon>
        <taxon>Chloropicaceae</taxon>
        <taxon>Chloropicon</taxon>
    </lineage>
</organism>
<dbReference type="GO" id="GO:0038203">
    <property type="term" value="P:TORC2 signaling"/>
    <property type="evidence" value="ECO:0007669"/>
    <property type="project" value="TreeGrafter"/>
</dbReference>
<evidence type="ECO:0000259" key="1">
    <source>
        <dbReference type="SMART" id="SM01307"/>
    </source>
</evidence>
<dbReference type="InterPro" id="IPR016024">
    <property type="entry name" value="ARM-type_fold"/>
</dbReference>
<protein>
    <submittedName>
        <fullName evidence="2">RICTOR_M domain-containing protein</fullName>
    </submittedName>
</protein>
<dbReference type="SMART" id="SM01307">
    <property type="entry name" value="RICTOR_M"/>
    <property type="match status" value="1"/>
</dbReference>
<dbReference type="AlphaFoldDB" id="A0AAX4P1Q3"/>
<dbReference type="GO" id="GO:0031932">
    <property type="term" value="C:TORC2 complex"/>
    <property type="evidence" value="ECO:0007669"/>
    <property type="project" value="InterPro"/>
</dbReference>
<proteinExistence type="predicted"/>
<keyword evidence="3" id="KW-1185">Reference proteome</keyword>
<dbReference type="InterPro" id="IPR028268">
    <property type="entry name" value="Pianissimo_fam"/>
</dbReference>